<dbReference type="EMBL" id="JACOMF010000001">
    <property type="protein sequence ID" value="MBC4013908.1"/>
    <property type="molecule type" value="Genomic_DNA"/>
</dbReference>
<organism evidence="2 3">
    <name type="scientific">Siccirubricoccus deserti</name>
    <dbReference type="NCBI Taxonomy" id="2013562"/>
    <lineage>
        <taxon>Bacteria</taxon>
        <taxon>Pseudomonadati</taxon>
        <taxon>Pseudomonadota</taxon>
        <taxon>Alphaproteobacteria</taxon>
        <taxon>Acetobacterales</taxon>
        <taxon>Roseomonadaceae</taxon>
        <taxon>Siccirubricoccus</taxon>
    </lineage>
</organism>
<gene>
    <name evidence="2" type="ORF">H7965_01120</name>
</gene>
<name>A0A9X0QVX9_9PROT</name>
<evidence type="ECO:0000256" key="1">
    <source>
        <dbReference type="SAM" id="SignalP"/>
    </source>
</evidence>
<keyword evidence="1" id="KW-0732">Signal</keyword>
<sequence>MRPLRRLCLAALLCCLAPIAQAQIREGLYAIEGSNPDGTSYSGKFALQPGPAGSWVGIWQVGSARVAGLGLIEGGILALSFVNEGRPGIAAYQVEPDGKLRGTWTTGGGMGSEMLTPE</sequence>
<dbReference type="Proteomes" id="UP000600101">
    <property type="component" value="Unassembled WGS sequence"/>
</dbReference>
<dbReference type="RefSeq" id="WP_186768672.1">
    <property type="nucleotide sequence ID" value="NZ_JACOMF010000001.1"/>
</dbReference>
<dbReference type="AlphaFoldDB" id="A0A9X0QVX9"/>
<feature type="signal peptide" evidence="1">
    <location>
        <begin position="1"/>
        <end position="22"/>
    </location>
</feature>
<comment type="caution">
    <text evidence="2">The sequence shown here is derived from an EMBL/GenBank/DDBJ whole genome shotgun (WGS) entry which is preliminary data.</text>
</comment>
<evidence type="ECO:0000313" key="2">
    <source>
        <dbReference type="EMBL" id="MBC4013908.1"/>
    </source>
</evidence>
<feature type="chain" id="PRO_5041000774" evidence="1">
    <location>
        <begin position="23"/>
        <end position="118"/>
    </location>
</feature>
<accession>A0A9X0QVX9</accession>
<reference evidence="2" key="1">
    <citation type="submission" date="2020-08" db="EMBL/GenBank/DDBJ databases">
        <authorList>
            <person name="Hu Y."/>
            <person name="Nguyen S.V."/>
            <person name="Li F."/>
            <person name="Fanning S."/>
        </authorList>
    </citation>
    <scope>NUCLEOTIDE SEQUENCE</scope>
    <source>
        <strain evidence="2">SYSU D8009</strain>
    </source>
</reference>
<keyword evidence="3" id="KW-1185">Reference proteome</keyword>
<evidence type="ECO:0000313" key="3">
    <source>
        <dbReference type="Proteomes" id="UP000600101"/>
    </source>
</evidence>
<protein>
    <submittedName>
        <fullName evidence="2">Uncharacterized protein</fullName>
    </submittedName>
</protein>
<proteinExistence type="predicted"/>